<dbReference type="AlphaFoldDB" id="A0A835Z9W0"/>
<organism evidence="2 3">
    <name type="scientific">Tribonema minus</name>
    <dbReference type="NCBI Taxonomy" id="303371"/>
    <lineage>
        <taxon>Eukaryota</taxon>
        <taxon>Sar</taxon>
        <taxon>Stramenopiles</taxon>
        <taxon>Ochrophyta</taxon>
        <taxon>PX clade</taxon>
        <taxon>Xanthophyceae</taxon>
        <taxon>Tribonematales</taxon>
        <taxon>Tribonemataceae</taxon>
        <taxon>Tribonema</taxon>
    </lineage>
</organism>
<feature type="coiled-coil region" evidence="1">
    <location>
        <begin position="37"/>
        <end position="74"/>
    </location>
</feature>
<keyword evidence="1" id="KW-0175">Coiled coil</keyword>
<name>A0A835Z9W0_9STRA</name>
<protein>
    <submittedName>
        <fullName evidence="2">Uncharacterized protein</fullName>
    </submittedName>
</protein>
<proteinExistence type="predicted"/>
<keyword evidence="3" id="KW-1185">Reference proteome</keyword>
<dbReference type="EMBL" id="JAFCMP010000112">
    <property type="protein sequence ID" value="KAG5186199.1"/>
    <property type="molecule type" value="Genomic_DNA"/>
</dbReference>
<accession>A0A835Z9W0</accession>
<dbReference type="Proteomes" id="UP000664859">
    <property type="component" value="Unassembled WGS sequence"/>
</dbReference>
<reference evidence="2" key="1">
    <citation type="submission" date="2021-02" db="EMBL/GenBank/DDBJ databases">
        <title>First Annotated Genome of the Yellow-green Alga Tribonema minus.</title>
        <authorList>
            <person name="Mahan K.M."/>
        </authorList>
    </citation>
    <scope>NUCLEOTIDE SEQUENCE</scope>
    <source>
        <strain evidence="2">UTEX B ZZ1240</strain>
    </source>
</reference>
<evidence type="ECO:0000313" key="3">
    <source>
        <dbReference type="Proteomes" id="UP000664859"/>
    </source>
</evidence>
<comment type="caution">
    <text evidence="2">The sequence shown here is derived from an EMBL/GenBank/DDBJ whole genome shotgun (WGS) entry which is preliminary data.</text>
</comment>
<sequence>MAEAGDTAAAAGGGPPAAALSVIDAQIQKTDARLDKYESKEEQNEALREQKAHKERLLGILKDLTSQRAQAQAQAAFNQKLCSESVRSNLAARDLYHFKAIQRLTFDQLVNAGFTQGVLHKPELALAVTLVVPRLQWLVLVTEQA</sequence>
<evidence type="ECO:0000256" key="1">
    <source>
        <dbReference type="SAM" id="Coils"/>
    </source>
</evidence>
<evidence type="ECO:0000313" key="2">
    <source>
        <dbReference type="EMBL" id="KAG5186199.1"/>
    </source>
</evidence>
<gene>
    <name evidence="2" type="ORF">JKP88DRAFT_272490</name>
</gene>